<keyword evidence="1" id="KW-1133">Transmembrane helix</keyword>
<evidence type="ECO:0008006" key="4">
    <source>
        <dbReference type="Google" id="ProtNLM"/>
    </source>
</evidence>
<evidence type="ECO:0000256" key="1">
    <source>
        <dbReference type="SAM" id="Phobius"/>
    </source>
</evidence>
<feature type="non-terminal residue" evidence="2">
    <location>
        <position position="1"/>
    </location>
</feature>
<comment type="caution">
    <text evidence="2">The sequence shown here is derived from an EMBL/GenBank/DDBJ whole genome shotgun (WGS) entry which is preliminary data.</text>
</comment>
<reference evidence="2 3" key="1">
    <citation type="journal article" date="2024" name="BMC Genomics">
        <title>Genome assembly of redclaw crayfish (Cherax quadricarinatus) provides insights into its immune adaptation and hypoxia tolerance.</title>
        <authorList>
            <person name="Liu Z."/>
            <person name="Zheng J."/>
            <person name="Li H."/>
            <person name="Fang K."/>
            <person name="Wang S."/>
            <person name="He J."/>
            <person name="Zhou D."/>
            <person name="Weng S."/>
            <person name="Chi M."/>
            <person name="Gu Z."/>
            <person name="He J."/>
            <person name="Li F."/>
            <person name="Wang M."/>
        </authorList>
    </citation>
    <scope>NUCLEOTIDE SEQUENCE [LARGE SCALE GENOMIC DNA]</scope>
    <source>
        <strain evidence="2">ZL_2023a</strain>
    </source>
</reference>
<keyword evidence="3" id="KW-1185">Reference proteome</keyword>
<evidence type="ECO:0000313" key="3">
    <source>
        <dbReference type="Proteomes" id="UP001445076"/>
    </source>
</evidence>
<accession>A0AAW0YCA0</accession>
<dbReference type="Proteomes" id="UP001445076">
    <property type="component" value="Unassembled WGS sequence"/>
</dbReference>
<gene>
    <name evidence="2" type="ORF">OTU49_014886</name>
</gene>
<dbReference type="AlphaFoldDB" id="A0AAW0YCA0"/>
<feature type="transmembrane region" description="Helical" evidence="1">
    <location>
        <begin position="43"/>
        <end position="63"/>
    </location>
</feature>
<organism evidence="2 3">
    <name type="scientific">Cherax quadricarinatus</name>
    <name type="common">Australian red claw crayfish</name>
    <dbReference type="NCBI Taxonomy" id="27406"/>
    <lineage>
        <taxon>Eukaryota</taxon>
        <taxon>Metazoa</taxon>
        <taxon>Ecdysozoa</taxon>
        <taxon>Arthropoda</taxon>
        <taxon>Crustacea</taxon>
        <taxon>Multicrustacea</taxon>
        <taxon>Malacostraca</taxon>
        <taxon>Eumalacostraca</taxon>
        <taxon>Eucarida</taxon>
        <taxon>Decapoda</taxon>
        <taxon>Pleocyemata</taxon>
        <taxon>Astacidea</taxon>
        <taxon>Parastacoidea</taxon>
        <taxon>Parastacidae</taxon>
        <taxon>Cherax</taxon>
    </lineage>
</organism>
<keyword evidence="1" id="KW-0472">Membrane</keyword>
<name>A0AAW0YCA0_CHEQU</name>
<evidence type="ECO:0000313" key="2">
    <source>
        <dbReference type="EMBL" id="KAK8750534.1"/>
    </source>
</evidence>
<dbReference type="EMBL" id="JARKIK010000007">
    <property type="protein sequence ID" value="KAK8750534.1"/>
    <property type="molecule type" value="Genomic_DNA"/>
</dbReference>
<keyword evidence="1" id="KW-0812">Transmembrane</keyword>
<sequence>STLARSLPRLHHHHTLTYTTSRRQQPSCSTTPKKMAATARMCLGLPMVVLLVSLACLVAQSHAVDCRKFVFAPVCRGIIAKRMITEKRSSFRPAAAADTQWNAQYGVPTQTDTNDLLLAPSYEEVMEPRTQDDIVVVRAGEDVVHVPAYVYEIIERSLQGERK</sequence>
<protein>
    <recommendedName>
        <fullName evidence="4">Elevenin</fullName>
    </recommendedName>
</protein>
<proteinExistence type="predicted"/>